<comment type="caution">
    <text evidence="2">The sequence shown here is derived from an EMBL/GenBank/DDBJ whole genome shotgun (WGS) entry which is preliminary data.</text>
</comment>
<evidence type="ECO:0000256" key="1">
    <source>
        <dbReference type="SAM" id="Phobius"/>
    </source>
</evidence>
<dbReference type="Proteomes" id="UP000053246">
    <property type="component" value="Unassembled WGS sequence"/>
</dbReference>
<dbReference type="OMA" id="FGRWWRS"/>
<organism evidence="2 3">
    <name type="scientific">Micromonospora maris</name>
    <dbReference type="NCBI Taxonomy" id="1003110"/>
    <lineage>
        <taxon>Bacteria</taxon>
        <taxon>Bacillati</taxon>
        <taxon>Actinomycetota</taxon>
        <taxon>Actinomycetes</taxon>
        <taxon>Micromonosporales</taxon>
        <taxon>Micromonosporaceae</taxon>
        <taxon>Micromonospora</taxon>
    </lineage>
</organism>
<gene>
    <name evidence="2" type="ORF">ADL17_08140</name>
</gene>
<dbReference type="RefSeq" id="WP_013732323.1">
    <property type="nucleotide sequence ID" value="NZ_LMWI01000001.1"/>
</dbReference>
<evidence type="ECO:0000313" key="2">
    <source>
        <dbReference type="EMBL" id="KUJ48946.1"/>
    </source>
</evidence>
<dbReference type="AlphaFoldDB" id="A0A9X0LG51"/>
<keyword evidence="1" id="KW-0472">Membrane</keyword>
<proteinExistence type="predicted"/>
<accession>A0A9X0LG51</accession>
<keyword evidence="1" id="KW-1133">Transmembrane helix</keyword>
<evidence type="ECO:0000313" key="3">
    <source>
        <dbReference type="Proteomes" id="UP000053246"/>
    </source>
</evidence>
<reference evidence="2 3" key="1">
    <citation type="submission" date="2015-10" db="EMBL/GenBank/DDBJ databases">
        <authorList>
            <person name="Ju K.-S."/>
            <person name="Doroghazi J.R."/>
            <person name="Metcalf W.W."/>
        </authorList>
    </citation>
    <scope>NUCLEOTIDE SEQUENCE [LARGE SCALE GENOMIC DNA]</scope>
    <source>
        <strain evidence="2 3">NRRL B-24793</strain>
    </source>
</reference>
<feature type="transmembrane region" description="Helical" evidence="1">
    <location>
        <begin position="43"/>
        <end position="68"/>
    </location>
</feature>
<name>A0A9X0LG51_9ACTN</name>
<sequence length="74" mass="7784">MIPALIVFGLLFGRWWRSALTLAALGWPVLLVASGVEEVGPGLLAAAGLAVLNTAVGVLIHQGVLLVVRRRRTS</sequence>
<dbReference type="EMBL" id="LMWI01000001">
    <property type="protein sequence ID" value="KUJ48946.1"/>
    <property type="molecule type" value="Genomic_DNA"/>
</dbReference>
<protein>
    <submittedName>
        <fullName evidence="2">Uncharacterized protein</fullName>
    </submittedName>
</protein>
<keyword evidence="3" id="KW-1185">Reference proteome</keyword>
<keyword evidence="1" id="KW-0812">Transmembrane</keyword>